<dbReference type="Proteomes" id="UP000605676">
    <property type="component" value="Unassembled WGS sequence"/>
</dbReference>
<proteinExistence type="predicted"/>
<evidence type="ECO:0000313" key="2">
    <source>
        <dbReference type="EMBL" id="MBK3519330.1"/>
    </source>
</evidence>
<sequence length="78" mass="8602">MTDSDKTKLVPIFNGTPIEVEMLCEVLKDNGIEASMKNQIIGTVAPHHTLDGADVLVMEKDKEAALKWVEEFKNSAES</sequence>
<organism evidence="2 3">
    <name type="scientific">Carboxylicivirga marina</name>
    <dbReference type="NCBI Taxonomy" id="2800988"/>
    <lineage>
        <taxon>Bacteria</taxon>
        <taxon>Pseudomonadati</taxon>
        <taxon>Bacteroidota</taxon>
        <taxon>Bacteroidia</taxon>
        <taxon>Marinilabiliales</taxon>
        <taxon>Marinilabiliaceae</taxon>
        <taxon>Carboxylicivirga</taxon>
    </lineage>
</organism>
<reference evidence="2 3" key="1">
    <citation type="submission" date="2021-01" db="EMBL/GenBank/DDBJ databases">
        <title>Carboxyliciviraga sp.nov., isolated from coastal sediments.</title>
        <authorList>
            <person name="Lu D."/>
            <person name="Zhang T."/>
        </authorList>
    </citation>
    <scope>NUCLEOTIDE SEQUENCE [LARGE SCALE GENOMIC DNA]</scope>
    <source>
        <strain evidence="2 3">N1Y132</strain>
    </source>
</reference>
<dbReference type="EMBL" id="JAENRR010000062">
    <property type="protein sequence ID" value="MBK3519330.1"/>
    <property type="molecule type" value="Genomic_DNA"/>
</dbReference>
<comment type="caution">
    <text evidence="2">The sequence shown here is derived from an EMBL/GenBank/DDBJ whole genome shotgun (WGS) entry which is preliminary data.</text>
</comment>
<gene>
    <name evidence="2" type="ORF">JIV24_18430</name>
</gene>
<evidence type="ECO:0000259" key="1">
    <source>
        <dbReference type="Pfam" id="PF09413"/>
    </source>
</evidence>
<evidence type="ECO:0000313" key="3">
    <source>
        <dbReference type="Proteomes" id="UP000605676"/>
    </source>
</evidence>
<dbReference type="RefSeq" id="WP_200466549.1">
    <property type="nucleotide sequence ID" value="NZ_JAENRR010000062.1"/>
</dbReference>
<name>A0ABS1HPE5_9BACT</name>
<dbReference type="InterPro" id="IPR018551">
    <property type="entry name" value="DUF2007"/>
</dbReference>
<protein>
    <submittedName>
        <fullName evidence="2">DUF2007 domain-containing protein</fullName>
    </submittedName>
</protein>
<dbReference type="Pfam" id="PF09413">
    <property type="entry name" value="DUF2007"/>
    <property type="match status" value="1"/>
</dbReference>
<keyword evidence="3" id="KW-1185">Reference proteome</keyword>
<accession>A0ABS1HPE5</accession>
<feature type="domain" description="DUF2007" evidence="1">
    <location>
        <begin position="14"/>
        <end position="72"/>
    </location>
</feature>